<dbReference type="PANTHER" id="PTHR43065">
    <property type="entry name" value="SENSOR HISTIDINE KINASE"/>
    <property type="match status" value="1"/>
</dbReference>
<accession>A0A7G9YEZ1</accession>
<dbReference type="Pfam" id="PF02518">
    <property type="entry name" value="HATPase_c"/>
    <property type="match status" value="1"/>
</dbReference>
<name>A0A7G9YEZ1_9EURY</name>
<protein>
    <recommendedName>
        <fullName evidence="1">Histidine kinase/HSP90-like ATPase domain-containing protein</fullName>
    </recommendedName>
</protein>
<sequence length="145" mass="15298">MKGFVDNLVGQLLHVYSIQDTKITSNVSVADSPLPISIAVPVGLVVNELLSNAFKHAFVNRNEGTIGVSFGVSEKGLVSLTVSDDGVGLPPEFNIDESKTLGLRLVKILTEDQLQGTLEVTSDGGATFKMEFDIEGDAGGVSYGE</sequence>
<gene>
    <name evidence="2" type="ORF">NKHCAGDB_00008</name>
</gene>
<feature type="domain" description="Histidine kinase/HSP90-like ATPase" evidence="1">
    <location>
        <begin position="37"/>
        <end position="136"/>
    </location>
</feature>
<dbReference type="SUPFAM" id="SSF55874">
    <property type="entry name" value="ATPase domain of HSP90 chaperone/DNA topoisomerase II/histidine kinase"/>
    <property type="match status" value="1"/>
</dbReference>
<reference evidence="2" key="1">
    <citation type="submission" date="2020-06" db="EMBL/GenBank/DDBJ databases">
        <title>Unique genomic features of the anaerobic methanotrophic archaea.</title>
        <authorList>
            <person name="Chadwick G.L."/>
            <person name="Skennerton C.T."/>
            <person name="Laso-Perez R."/>
            <person name="Leu A.O."/>
            <person name="Speth D.R."/>
            <person name="Yu H."/>
            <person name="Morgan-Lang C."/>
            <person name="Hatzenpichler R."/>
            <person name="Goudeau D."/>
            <person name="Malmstrom R."/>
            <person name="Brazelton W.J."/>
            <person name="Woyke T."/>
            <person name="Hallam S.J."/>
            <person name="Tyson G.W."/>
            <person name="Wegener G."/>
            <person name="Boetius A."/>
            <person name="Orphan V."/>
        </authorList>
    </citation>
    <scope>NUCLEOTIDE SEQUENCE</scope>
</reference>
<dbReference type="EMBL" id="MT631202">
    <property type="protein sequence ID" value="QNO46575.1"/>
    <property type="molecule type" value="Genomic_DNA"/>
</dbReference>
<dbReference type="Gene3D" id="3.30.565.10">
    <property type="entry name" value="Histidine kinase-like ATPase, C-terminal domain"/>
    <property type="match status" value="1"/>
</dbReference>
<dbReference type="InterPro" id="IPR003594">
    <property type="entry name" value="HATPase_dom"/>
</dbReference>
<proteinExistence type="predicted"/>
<dbReference type="InterPro" id="IPR036890">
    <property type="entry name" value="HATPase_C_sf"/>
</dbReference>
<organism evidence="2">
    <name type="scientific">Candidatus Methanogaster sp. ANME-2c ERB4</name>
    <dbReference type="NCBI Taxonomy" id="2759911"/>
    <lineage>
        <taxon>Archaea</taxon>
        <taxon>Methanobacteriati</taxon>
        <taxon>Methanobacteriota</taxon>
        <taxon>Stenosarchaea group</taxon>
        <taxon>Methanomicrobia</taxon>
        <taxon>Methanosarcinales</taxon>
        <taxon>ANME-2 cluster</taxon>
        <taxon>Candidatus Methanogasteraceae</taxon>
        <taxon>Candidatus Methanogaster</taxon>
    </lineage>
</organism>
<dbReference type="PANTHER" id="PTHR43065:SF23">
    <property type="entry name" value="SENSOR HISTIDINE KINASE PDTAS"/>
    <property type="match status" value="1"/>
</dbReference>
<evidence type="ECO:0000259" key="1">
    <source>
        <dbReference type="SMART" id="SM00387"/>
    </source>
</evidence>
<dbReference type="SMART" id="SM00387">
    <property type="entry name" value="HATPase_c"/>
    <property type="match status" value="1"/>
</dbReference>
<dbReference type="AlphaFoldDB" id="A0A7G9YEZ1"/>
<evidence type="ECO:0000313" key="2">
    <source>
        <dbReference type="EMBL" id="QNO46575.1"/>
    </source>
</evidence>